<gene>
    <name evidence="3" type="primary">ureF</name>
    <name evidence="4" type="ORF">PI95_017015</name>
</gene>
<keyword evidence="3" id="KW-0963">Cytoplasm</keyword>
<accession>A0A846HA28</accession>
<dbReference type="Gene3D" id="1.10.4190.10">
    <property type="entry name" value="Urease accessory protein UreF"/>
    <property type="match status" value="1"/>
</dbReference>
<comment type="subunit">
    <text evidence="3">UreD, UreF and UreG form a complex that acts as a GTP-hydrolysis-dependent molecular chaperone, activating the urease apoprotein by helping to assemble the nickel containing metallocenter of UreC. The UreE protein probably delivers the nickel.</text>
</comment>
<evidence type="ECO:0000256" key="2">
    <source>
        <dbReference type="ARBA" id="ARBA00023186"/>
    </source>
</evidence>
<dbReference type="GO" id="GO:0005737">
    <property type="term" value="C:cytoplasm"/>
    <property type="evidence" value="ECO:0007669"/>
    <property type="project" value="UniProtKB-SubCell"/>
</dbReference>
<comment type="subcellular location">
    <subcellularLocation>
        <location evidence="3">Cytoplasm</location>
    </subcellularLocation>
</comment>
<dbReference type="InterPro" id="IPR038277">
    <property type="entry name" value="UreF_sf"/>
</dbReference>
<dbReference type="AlphaFoldDB" id="A0A846HA28"/>
<dbReference type="GO" id="GO:0016151">
    <property type="term" value="F:nickel cation binding"/>
    <property type="evidence" value="ECO:0007669"/>
    <property type="project" value="UniProtKB-UniRule"/>
</dbReference>
<comment type="caution">
    <text evidence="4">The sequence shown here is derived from an EMBL/GenBank/DDBJ whole genome shotgun (WGS) entry which is preliminary data.</text>
</comment>
<dbReference type="PANTHER" id="PTHR33620:SF1">
    <property type="entry name" value="UREASE ACCESSORY PROTEIN F"/>
    <property type="match status" value="1"/>
</dbReference>
<keyword evidence="2 3" id="KW-0143">Chaperone</keyword>
<dbReference type="HAMAP" id="MF_01385">
    <property type="entry name" value="UreF"/>
    <property type="match status" value="1"/>
</dbReference>
<evidence type="ECO:0000313" key="4">
    <source>
        <dbReference type="EMBL" id="NEU74215.1"/>
    </source>
</evidence>
<dbReference type="EMBL" id="JTCM02000036">
    <property type="protein sequence ID" value="NEU74215.1"/>
    <property type="molecule type" value="Genomic_DNA"/>
</dbReference>
<keyword evidence="5" id="KW-1185">Reference proteome</keyword>
<reference evidence="4 5" key="1">
    <citation type="journal article" date="2015" name="Genome Announc.">
        <title>Draft Genome Sequence of Cyanobacterium Hassallia byssoidea Strain VB512170, Isolated from Monuments in India.</title>
        <authorList>
            <person name="Singh D."/>
            <person name="Chandrababunaidu M.M."/>
            <person name="Panda A."/>
            <person name="Sen D."/>
            <person name="Bhattacharyya S."/>
            <person name="Adhikary S.P."/>
            <person name="Tripathy S."/>
        </authorList>
    </citation>
    <scope>NUCLEOTIDE SEQUENCE [LARGE SCALE GENOMIC DNA]</scope>
    <source>
        <strain evidence="4 5">VB512170</strain>
    </source>
</reference>
<sequence length="225" mass="24867">MDITDSHLLCLLQLASPALPVGAYSYSEGLETLVENNVINNQESLQHWLKAELRYGAIRLEAAVMVRAYNCAKMNDLEALSRWNMWLSAVRETEELRNSSLQMGRSLIQLFAKLQPQIKPIADAVGNCNYAIAFGIAAAYWNINIQAAILGYLHSWVSNLITAGVKLIPLGQTAGQQLLLNLQPLINDATASILALEDDNLSCCSWGLSLASMAHETQYTRLFRS</sequence>
<dbReference type="Proteomes" id="UP000031549">
    <property type="component" value="Unassembled WGS sequence"/>
</dbReference>
<keyword evidence="1 3" id="KW-0996">Nickel insertion</keyword>
<evidence type="ECO:0000256" key="1">
    <source>
        <dbReference type="ARBA" id="ARBA00022988"/>
    </source>
</evidence>
<dbReference type="Pfam" id="PF01730">
    <property type="entry name" value="UreF"/>
    <property type="match status" value="1"/>
</dbReference>
<comment type="function">
    <text evidence="3">Required for maturation of urease via the functional incorporation of the urease nickel metallocenter.</text>
</comment>
<comment type="similarity">
    <text evidence="3">Belongs to the UreF family.</text>
</comment>
<evidence type="ECO:0000256" key="3">
    <source>
        <dbReference type="HAMAP-Rule" id="MF_01385"/>
    </source>
</evidence>
<dbReference type="PIRSF" id="PIRSF009467">
    <property type="entry name" value="Ureas_acces_UreF"/>
    <property type="match status" value="1"/>
</dbReference>
<dbReference type="PANTHER" id="PTHR33620">
    <property type="entry name" value="UREASE ACCESSORY PROTEIN F"/>
    <property type="match status" value="1"/>
</dbReference>
<name>A0A846HA28_9CYAN</name>
<proteinExistence type="inferred from homology"/>
<dbReference type="InterPro" id="IPR002639">
    <property type="entry name" value="UreF"/>
</dbReference>
<organism evidence="4 5">
    <name type="scientific">Hassallia byssoidea VB512170</name>
    <dbReference type="NCBI Taxonomy" id="1304833"/>
    <lineage>
        <taxon>Bacteria</taxon>
        <taxon>Bacillati</taxon>
        <taxon>Cyanobacteriota</taxon>
        <taxon>Cyanophyceae</taxon>
        <taxon>Nostocales</taxon>
        <taxon>Tolypothrichaceae</taxon>
        <taxon>Hassallia</taxon>
    </lineage>
</organism>
<evidence type="ECO:0000313" key="5">
    <source>
        <dbReference type="Proteomes" id="UP000031549"/>
    </source>
</evidence>
<dbReference type="RefSeq" id="WP_039738541.1">
    <property type="nucleotide sequence ID" value="NZ_JTCM02000036.1"/>
</dbReference>
<protein>
    <recommendedName>
        <fullName evidence="3">Urease accessory protein UreF</fullName>
    </recommendedName>
</protein>